<dbReference type="Proteomes" id="UP001148838">
    <property type="component" value="Unassembled WGS sequence"/>
</dbReference>
<evidence type="ECO:0000313" key="2">
    <source>
        <dbReference type="Proteomes" id="UP001148838"/>
    </source>
</evidence>
<gene>
    <name evidence="1" type="ORF">ANN_19563</name>
</gene>
<sequence>MAGLCEGGNEPTSSLKAICNLPRPGFEPGPRGFAARRADPYSTSVDLWHRSEKAAEGPGRLERRFWLPTQAPSDLGIA</sequence>
<proteinExistence type="predicted"/>
<organism evidence="1 2">
    <name type="scientific">Periplaneta americana</name>
    <name type="common">American cockroach</name>
    <name type="synonym">Blatta americana</name>
    <dbReference type="NCBI Taxonomy" id="6978"/>
    <lineage>
        <taxon>Eukaryota</taxon>
        <taxon>Metazoa</taxon>
        <taxon>Ecdysozoa</taxon>
        <taxon>Arthropoda</taxon>
        <taxon>Hexapoda</taxon>
        <taxon>Insecta</taxon>
        <taxon>Pterygota</taxon>
        <taxon>Neoptera</taxon>
        <taxon>Polyneoptera</taxon>
        <taxon>Dictyoptera</taxon>
        <taxon>Blattodea</taxon>
        <taxon>Blattoidea</taxon>
        <taxon>Blattidae</taxon>
        <taxon>Blattinae</taxon>
        <taxon>Periplaneta</taxon>
    </lineage>
</organism>
<keyword evidence="2" id="KW-1185">Reference proteome</keyword>
<comment type="caution">
    <text evidence="1">The sequence shown here is derived from an EMBL/GenBank/DDBJ whole genome shotgun (WGS) entry which is preliminary data.</text>
</comment>
<dbReference type="EMBL" id="JAJSOF020000031">
    <property type="protein sequence ID" value="KAJ4430970.1"/>
    <property type="molecule type" value="Genomic_DNA"/>
</dbReference>
<name>A0ABQ8SAV8_PERAM</name>
<evidence type="ECO:0000313" key="1">
    <source>
        <dbReference type="EMBL" id="KAJ4430970.1"/>
    </source>
</evidence>
<protein>
    <submittedName>
        <fullName evidence="1">Uncharacterized protein</fullName>
    </submittedName>
</protein>
<reference evidence="1 2" key="1">
    <citation type="journal article" date="2022" name="Allergy">
        <title>Genome assembly and annotation of Periplaneta americana reveal a comprehensive cockroach allergen profile.</title>
        <authorList>
            <person name="Wang L."/>
            <person name="Xiong Q."/>
            <person name="Saelim N."/>
            <person name="Wang L."/>
            <person name="Nong W."/>
            <person name="Wan A.T."/>
            <person name="Shi M."/>
            <person name="Liu X."/>
            <person name="Cao Q."/>
            <person name="Hui J.H.L."/>
            <person name="Sookrung N."/>
            <person name="Leung T.F."/>
            <person name="Tungtrongchitr A."/>
            <person name="Tsui S.K.W."/>
        </authorList>
    </citation>
    <scope>NUCLEOTIDE SEQUENCE [LARGE SCALE GENOMIC DNA]</scope>
    <source>
        <strain evidence="1">PWHHKU_190912</strain>
    </source>
</reference>
<accession>A0ABQ8SAV8</accession>